<feature type="transmembrane region" description="Helical" evidence="2">
    <location>
        <begin position="211"/>
        <end position="232"/>
    </location>
</feature>
<feature type="region of interest" description="Disordered" evidence="1">
    <location>
        <begin position="344"/>
        <end position="368"/>
    </location>
</feature>
<feature type="region of interest" description="Disordered" evidence="1">
    <location>
        <begin position="34"/>
        <end position="169"/>
    </location>
</feature>
<gene>
    <name evidence="4" type="ORF">BEMITA_LOCUS1876</name>
</gene>
<dbReference type="Proteomes" id="UP001152759">
    <property type="component" value="Chromosome 1"/>
</dbReference>
<reference evidence="4" key="1">
    <citation type="submission" date="2021-12" db="EMBL/GenBank/DDBJ databases">
        <authorList>
            <person name="King R."/>
        </authorList>
    </citation>
    <scope>NUCLEOTIDE SEQUENCE</scope>
</reference>
<keyword evidence="2" id="KW-0812">Transmembrane</keyword>
<feature type="region of interest" description="Disordered" evidence="1">
    <location>
        <begin position="452"/>
        <end position="496"/>
    </location>
</feature>
<evidence type="ECO:0000256" key="2">
    <source>
        <dbReference type="SAM" id="Phobius"/>
    </source>
</evidence>
<sequence>MKLLLLIALIGIDVIGGNCLTFSFARDQDIEDELAESSDYPRSRKDVADERSADERIPSAWESWRDRQNSESEVKDADGLDSFTEEKTDDDFEKPVQSAVKRSSGPEEPKYHPTVLQIDPLSGDVNRNNLDKKNSGSHHPTRCSPHSQYHPPFPTSHHRQLPPQQRSANLTPTETILVQEPYRLDNNEIYSVCDVDGNWSWPLSQNEGKKWLRWLWVLPCLLLGILMFFLFVKTCQNYAEQRVLANAHCRDKTCHFQDHCQSAVSPLIRPSLEPQRYPPPTRPVRPTSMGQMMRQMGHMDQMSQMGHMNQMSQMGHMSQMSHMNQISQRASQMSQLYPHRRQSMCQNPQSMGQNSRSISQSPRLQPQRMPSMASNLSKIGKAQKLIYTSPPPQFTVRTQSAFPCPYSTPPTPQTPLQQQCTPRSTPFALAQHFQHSYASPSRISQCSGFVAPNSRRVAPTPRCASPRLTRQRLSSPNPQSSASEEGSRSPSPKPPS</sequence>
<feature type="region of interest" description="Disordered" evidence="1">
    <location>
        <begin position="392"/>
        <end position="422"/>
    </location>
</feature>
<evidence type="ECO:0000256" key="1">
    <source>
        <dbReference type="SAM" id="MobiDB-lite"/>
    </source>
</evidence>
<feature type="compositionally biased region" description="Polar residues" evidence="1">
    <location>
        <begin position="344"/>
        <end position="364"/>
    </location>
</feature>
<feature type="signal peptide" evidence="3">
    <location>
        <begin position="1"/>
        <end position="19"/>
    </location>
</feature>
<protein>
    <submittedName>
        <fullName evidence="4">Uncharacterized protein</fullName>
    </submittedName>
</protein>
<feature type="chain" id="PRO_5040245124" evidence="3">
    <location>
        <begin position="20"/>
        <end position="496"/>
    </location>
</feature>
<dbReference type="EMBL" id="OU963862">
    <property type="protein sequence ID" value="CAH0382325.1"/>
    <property type="molecule type" value="Genomic_DNA"/>
</dbReference>
<name>A0A9P0A1M2_BEMTA</name>
<accession>A0A9P0A1M2</accession>
<keyword evidence="5" id="KW-1185">Reference proteome</keyword>
<dbReference type="AlphaFoldDB" id="A0A9P0A1M2"/>
<feature type="compositionally biased region" description="Low complexity" evidence="1">
    <location>
        <begin position="480"/>
        <end position="490"/>
    </location>
</feature>
<feature type="compositionally biased region" description="Basic and acidic residues" evidence="1">
    <location>
        <begin position="39"/>
        <end position="78"/>
    </location>
</feature>
<keyword evidence="2" id="KW-1133">Transmembrane helix</keyword>
<keyword evidence="2" id="KW-0472">Membrane</keyword>
<evidence type="ECO:0000256" key="3">
    <source>
        <dbReference type="SAM" id="SignalP"/>
    </source>
</evidence>
<organism evidence="4 5">
    <name type="scientific">Bemisia tabaci</name>
    <name type="common">Sweetpotato whitefly</name>
    <name type="synonym">Aleurodes tabaci</name>
    <dbReference type="NCBI Taxonomy" id="7038"/>
    <lineage>
        <taxon>Eukaryota</taxon>
        <taxon>Metazoa</taxon>
        <taxon>Ecdysozoa</taxon>
        <taxon>Arthropoda</taxon>
        <taxon>Hexapoda</taxon>
        <taxon>Insecta</taxon>
        <taxon>Pterygota</taxon>
        <taxon>Neoptera</taxon>
        <taxon>Paraneoptera</taxon>
        <taxon>Hemiptera</taxon>
        <taxon>Sternorrhyncha</taxon>
        <taxon>Aleyrodoidea</taxon>
        <taxon>Aleyrodidae</taxon>
        <taxon>Aleyrodinae</taxon>
        <taxon>Bemisia</taxon>
    </lineage>
</organism>
<dbReference type="KEGG" id="btab:109036345"/>
<evidence type="ECO:0000313" key="4">
    <source>
        <dbReference type="EMBL" id="CAH0382325.1"/>
    </source>
</evidence>
<proteinExistence type="predicted"/>
<keyword evidence="3" id="KW-0732">Signal</keyword>
<evidence type="ECO:0000313" key="5">
    <source>
        <dbReference type="Proteomes" id="UP001152759"/>
    </source>
</evidence>